<organism evidence="2 3">
    <name type="scientific">Dictyocaulus viviparus</name>
    <name type="common">Bovine lungworm</name>
    <dbReference type="NCBI Taxonomy" id="29172"/>
    <lineage>
        <taxon>Eukaryota</taxon>
        <taxon>Metazoa</taxon>
        <taxon>Ecdysozoa</taxon>
        <taxon>Nematoda</taxon>
        <taxon>Chromadorea</taxon>
        <taxon>Rhabditida</taxon>
        <taxon>Rhabditina</taxon>
        <taxon>Rhabditomorpha</taxon>
        <taxon>Strongyloidea</taxon>
        <taxon>Metastrongylidae</taxon>
        <taxon>Dictyocaulus</taxon>
    </lineage>
</organism>
<reference evidence="3" key="2">
    <citation type="journal article" date="2016" name="Sci. Rep.">
        <title>Dictyocaulus viviparus genome, variome and transcriptome elucidate lungworm biology and support future intervention.</title>
        <authorList>
            <person name="McNulty S.N."/>
            <person name="Strube C."/>
            <person name="Rosa B.A."/>
            <person name="Martin J.C."/>
            <person name="Tyagi R."/>
            <person name="Choi Y.J."/>
            <person name="Wang Q."/>
            <person name="Hallsworth Pepin K."/>
            <person name="Zhang X."/>
            <person name="Ozersky P."/>
            <person name="Wilson R.K."/>
            <person name="Sternberg P.W."/>
            <person name="Gasser R.B."/>
            <person name="Mitreva M."/>
        </authorList>
    </citation>
    <scope>NUCLEOTIDE SEQUENCE [LARGE SCALE GENOMIC DNA]</scope>
    <source>
        <strain evidence="3">HannoverDv2000</strain>
    </source>
</reference>
<feature type="region of interest" description="Disordered" evidence="1">
    <location>
        <begin position="57"/>
        <end position="84"/>
    </location>
</feature>
<dbReference type="OrthoDB" id="5798660at2759"/>
<evidence type="ECO:0000313" key="2">
    <source>
        <dbReference type="EMBL" id="KJH44766.1"/>
    </source>
</evidence>
<gene>
    <name evidence="2" type="ORF">DICVIV_09193</name>
</gene>
<reference evidence="2 3" key="1">
    <citation type="submission" date="2013-11" db="EMBL/GenBank/DDBJ databases">
        <title>Draft genome of the bovine lungworm Dictyocaulus viviparus.</title>
        <authorList>
            <person name="Mitreva M."/>
        </authorList>
    </citation>
    <scope>NUCLEOTIDE SEQUENCE [LARGE SCALE GENOMIC DNA]</scope>
    <source>
        <strain evidence="2 3">HannoverDv2000</strain>
    </source>
</reference>
<protein>
    <submittedName>
        <fullName evidence="2">Uncharacterized protein</fullName>
    </submittedName>
</protein>
<feature type="compositionally biased region" description="Basic and acidic residues" evidence="1">
    <location>
        <begin position="57"/>
        <end position="66"/>
    </location>
</feature>
<dbReference type="AlphaFoldDB" id="A0A0D8XR07"/>
<evidence type="ECO:0000256" key="1">
    <source>
        <dbReference type="SAM" id="MobiDB-lite"/>
    </source>
</evidence>
<dbReference type="Proteomes" id="UP000053766">
    <property type="component" value="Unassembled WGS sequence"/>
</dbReference>
<evidence type="ECO:0000313" key="3">
    <source>
        <dbReference type="Proteomes" id="UP000053766"/>
    </source>
</evidence>
<sequence length="84" mass="9386">MEYGHVGHSIFRLRRMFSEAVAHIRVVKAFQAGLDRREPSLAGHSAARLREISRQLRLQAESEGRGRSASRGNIKANEPNSTAM</sequence>
<proteinExistence type="predicted"/>
<dbReference type="STRING" id="29172.A0A0D8XR07"/>
<dbReference type="EMBL" id="KN716450">
    <property type="protein sequence ID" value="KJH44766.1"/>
    <property type="molecule type" value="Genomic_DNA"/>
</dbReference>
<name>A0A0D8XR07_DICVI</name>
<accession>A0A0D8XR07</accession>
<keyword evidence="3" id="KW-1185">Reference proteome</keyword>